<dbReference type="PROSITE" id="PS50234">
    <property type="entry name" value="VWFA"/>
    <property type="match status" value="2"/>
</dbReference>
<keyword evidence="4" id="KW-0677">Repeat</keyword>
<dbReference type="Proteomes" id="UP000504611">
    <property type="component" value="Unplaced"/>
</dbReference>
<evidence type="ECO:0000313" key="8">
    <source>
        <dbReference type="RefSeq" id="XP_010769868.1"/>
    </source>
</evidence>
<evidence type="ECO:0000259" key="6">
    <source>
        <dbReference type="PROSITE" id="PS50234"/>
    </source>
</evidence>
<accession>A0A6I9N2X8</accession>
<name>A0A6I9N2X8_9TELE</name>
<comment type="subcellular location">
    <subcellularLocation>
        <location evidence="1">Secreted</location>
    </subcellularLocation>
</comment>
<sequence length="381" mass="41930">CENATVADIVFLLDGSSSIDKKNFVKVKGFLSSVIKDLNIGRKKVRIGVAQHSVETSREFLLKDYMDKRSLMIAVENMSYQEGGTETGMAIDYLRTEYFTEEAGSRAGQRVPQIAVVITDGESMDDVIAPAQRLRQQGVIVFGIGVGAANMKQLESIANRPPERFLSYISNYAALKTLKDSLLKTVCVSVEDQTQALKDRFADIFFMLDGSMAPGMVPGVISDLVELIDRLNASVSTYRIGLAQYGEDTKVEFSLDKLKNKQKTIEIVKRFRLRPNTNKPADLGGALINANTHLFNSEAGGRAHQGSRQYLVVMSAKDSRRSVYKDAELIKSSGVTLIGMSAGASMESIESFASTDYAYNTSNVLLLEDVILTEKKEIITE</sequence>
<organism evidence="7 8">
    <name type="scientific">Notothenia coriiceps</name>
    <name type="common">black rockcod</name>
    <dbReference type="NCBI Taxonomy" id="8208"/>
    <lineage>
        <taxon>Eukaryota</taxon>
        <taxon>Metazoa</taxon>
        <taxon>Chordata</taxon>
        <taxon>Craniata</taxon>
        <taxon>Vertebrata</taxon>
        <taxon>Euteleostomi</taxon>
        <taxon>Actinopterygii</taxon>
        <taxon>Neopterygii</taxon>
        <taxon>Teleostei</taxon>
        <taxon>Neoteleostei</taxon>
        <taxon>Acanthomorphata</taxon>
        <taxon>Eupercaria</taxon>
        <taxon>Perciformes</taxon>
        <taxon>Notothenioidei</taxon>
        <taxon>Nototheniidae</taxon>
        <taxon>Notothenia</taxon>
    </lineage>
</organism>
<keyword evidence="3" id="KW-0732">Signal</keyword>
<evidence type="ECO:0000256" key="1">
    <source>
        <dbReference type="ARBA" id="ARBA00004613"/>
    </source>
</evidence>
<keyword evidence="5" id="KW-0325">Glycoprotein</keyword>
<dbReference type="AlphaFoldDB" id="A0A6I9N2X8"/>
<evidence type="ECO:0000256" key="2">
    <source>
        <dbReference type="ARBA" id="ARBA00022525"/>
    </source>
</evidence>
<dbReference type="FunFam" id="3.40.50.410:FF:000004">
    <property type="entry name" value="collagen alpha-6(VI) chain"/>
    <property type="match status" value="1"/>
</dbReference>
<dbReference type="Gene3D" id="3.40.50.410">
    <property type="entry name" value="von Willebrand factor, type A domain"/>
    <property type="match status" value="2"/>
</dbReference>
<dbReference type="RefSeq" id="XP_010769868.1">
    <property type="nucleotide sequence ID" value="XM_010771566.1"/>
</dbReference>
<evidence type="ECO:0000256" key="3">
    <source>
        <dbReference type="ARBA" id="ARBA00022729"/>
    </source>
</evidence>
<dbReference type="SMART" id="SM00327">
    <property type="entry name" value="VWA"/>
    <property type="match status" value="2"/>
</dbReference>
<evidence type="ECO:0000256" key="4">
    <source>
        <dbReference type="ARBA" id="ARBA00022737"/>
    </source>
</evidence>
<feature type="domain" description="VWFA" evidence="6">
    <location>
        <begin position="203"/>
        <end position="376"/>
    </location>
</feature>
<dbReference type="GeneID" id="104945843"/>
<gene>
    <name evidence="8" type="primary">LOC104945843</name>
</gene>
<dbReference type="InterPro" id="IPR050525">
    <property type="entry name" value="ECM_Assembly_Org"/>
</dbReference>
<evidence type="ECO:0000313" key="7">
    <source>
        <dbReference type="Proteomes" id="UP000504611"/>
    </source>
</evidence>
<protein>
    <submittedName>
        <fullName evidence="8">Collagen alpha-4(VI) chain-like</fullName>
    </submittedName>
</protein>
<dbReference type="PRINTS" id="PR00453">
    <property type="entry name" value="VWFADOMAIN"/>
</dbReference>
<dbReference type="Pfam" id="PF00092">
    <property type="entry name" value="VWA"/>
    <property type="match status" value="2"/>
</dbReference>
<keyword evidence="7" id="KW-1185">Reference proteome</keyword>
<dbReference type="PANTHER" id="PTHR24020">
    <property type="entry name" value="COLLAGEN ALPHA"/>
    <property type="match status" value="1"/>
</dbReference>
<dbReference type="SUPFAM" id="SSF53300">
    <property type="entry name" value="vWA-like"/>
    <property type="match status" value="2"/>
</dbReference>
<reference evidence="8" key="1">
    <citation type="submission" date="2025-08" db="UniProtKB">
        <authorList>
            <consortium name="RefSeq"/>
        </authorList>
    </citation>
    <scope>IDENTIFICATION</scope>
    <source>
        <tissue evidence="8">Muscle</tissue>
    </source>
</reference>
<dbReference type="InterPro" id="IPR036465">
    <property type="entry name" value="vWFA_dom_sf"/>
</dbReference>
<dbReference type="PANTHER" id="PTHR24020:SF86">
    <property type="entry name" value="COLLAGEN, TYPE VI, ALPHA 4"/>
    <property type="match status" value="1"/>
</dbReference>
<keyword evidence="2" id="KW-0964">Secreted</keyword>
<dbReference type="CDD" id="cd01472">
    <property type="entry name" value="vWA_collagen"/>
    <property type="match status" value="1"/>
</dbReference>
<feature type="domain" description="VWFA" evidence="6">
    <location>
        <begin position="8"/>
        <end position="186"/>
    </location>
</feature>
<dbReference type="GO" id="GO:0005576">
    <property type="term" value="C:extracellular region"/>
    <property type="evidence" value="ECO:0007669"/>
    <property type="project" value="UniProtKB-SubCell"/>
</dbReference>
<feature type="non-terminal residue" evidence="8">
    <location>
        <position position="381"/>
    </location>
</feature>
<dbReference type="InterPro" id="IPR002035">
    <property type="entry name" value="VWF_A"/>
</dbReference>
<dbReference type="OrthoDB" id="8958949at2759"/>
<evidence type="ECO:0000256" key="5">
    <source>
        <dbReference type="ARBA" id="ARBA00023180"/>
    </source>
</evidence>
<proteinExistence type="predicted"/>
<dbReference type="KEGG" id="ncc:104945843"/>
<feature type="non-terminal residue" evidence="8">
    <location>
        <position position="1"/>
    </location>
</feature>